<feature type="coiled-coil region" evidence="1">
    <location>
        <begin position="95"/>
        <end position="150"/>
    </location>
</feature>
<evidence type="ECO:0000256" key="1">
    <source>
        <dbReference type="SAM" id="Coils"/>
    </source>
</evidence>
<keyword evidence="4" id="KW-1185">Reference proteome</keyword>
<dbReference type="AlphaFoldDB" id="A0A165HVM9"/>
<accession>A0A165HVM9</accession>
<reference evidence="3 4" key="1">
    <citation type="journal article" date="2016" name="Mol. Biol. Evol.">
        <title>Comparative Genomics of Early-Diverging Mushroom-Forming Fungi Provides Insights into the Origins of Lignocellulose Decay Capabilities.</title>
        <authorList>
            <person name="Nagy L.G."/>
            <person name="Riley R."/>
            <person name="Tritt A."/>
            <person name="Adam C."/>
            <person name="Daum C."/>
            <person name="Floudas D."/>
            <person name="Sun H."/>
            <person name="Yadav J.S."/>
            <person name="Pangilinan J."/>
            <person name="Larsson K.H."/>
            <person name="Matsuura K."/>
            <person name="Barry K."/>
            <person name="Labutti K."/>
            <person name="Kuo R."/>
            <person name="Ohm R.A."/>
            <person name="Bhattacharya S.S."/>
            <person name="Shirouzu T."/>
            <person name="Yoshinaga Y."/>
            <person name="Martin F.M."/>
            <person name="Grigoriev I.V."/>
            <person name="Hibbett D.S."/>
        </authorList>
    </citation>
    <scope>NUCLEOTIDE SEQUENCE [LARGE SCALE GENOMIC DNA]</scope>
    <source>
        <strain evidence="3 4">HHB12733</strain>
    </source>
</reference>
<organism evidence="3 4">
    <name type="scientific">Calocera cornea HHB12733</name>
    <dbReference type="NCBI Taxonomy" id="1353952"/>
    <lineage>
        <taxon>Eukaryota</taxon>
        <taxon>Fungi</taxon>
        <taxon>Dikarya</taxon>
        <taxon>Basidiomycota</taxon>
        <taxon>Agaricomycotina</taxon>
        <taxon>Dacrymycetes</taxon>
        <taxon>Dacrymycetales</taxon>
        <taxon>Dacrymycetaceae</taxon>
        <taxon>Calocera</taxon>
    </lineage>
</organism>
<name>A0A165HVM9_9BASI</name>
<feature type="region of interest" description="Disordered" evidence="2">
    <location>
        <begin position="1"/>
        <end position="30"/>
    </location>
</feature>
<evidence type="ECO:0000313" key="4">
    <source>
        <dbReference type="Proteomes" id="UP000076842"/>
    </source>
</evidence>
<protein>
    <submittedName>
        <fullName evidence="3">Uncharacterized protein</fullName>
    </submittedName>
</protein>
<gene>
    <name evidence="3" type="ORF">CALCODRAFT_507333</name>
</gene>
<evidence type="ECO:0000313" key="3">
    <source>
        <dbReference type="EMBL" id="KZT59805.1"/>
    </source>
</evidence>
<evidence type="ECO:0000256" key="2">
    <source>
        <dbReference type="SAM" id="MobiDB-lite"/>
    </source>
</evidence>
<dbReference type="Proteomes" id="UP000076842">
    <property type="component" value="Unassembled WGS sequence"/>
</dbReference>
<dbReference type="InParanoid" id="A0A165HVM9"/>
<sequence>MTQQTEPFKKRRRIEVGDDAMEGDVSVTMSPSSSVYQPVVGFPASSHSNTSLPNHVVPSAVELTESEPQSRHLQETSQNFDYLFHNNPLRLRKLFEELTAQNAALKMMIHEIKRDNGALSGRQQALVSALGEQRALRKEAQEKAELIELQLKYFSIAALK</sequence>
<proteinExistence type="predicted"/>
<dbReference type="EMBL" id="KV423937">
    <property type="protein sequence ID" value="KZT59805.1"/>
    <property type="molecule type" value="Genomic_DNA"/>
</dbReference>
<keyword evidence="1" id="KW-0175">Coiled coil</keyword>